<reference evidence="2 3" key="1">
    <citation type="submission" date="2014-12" db="EMBL/GenBank/DDBJ databases">
        <authorList>
            <person name="Neuveglise Cecile"/>
        </authorList>
    </citation>
    <scope>NUCLEOTIDE SEQUENCE [LARGE SCALE GENOMIC DNA]</scope>
    <source>
        <strain evidence="2 3">CBS 12615</strain>
    </source>
</reference>
<dbReference type="InterPro" id="IPR003719">
    <property type="entry name" value="Phenazine_PhzF-like"/>
</dbReference>
<dbReference type="PANTHER" id="PTHR13774:SF32">
    <property type="entry name" value="ANTISENSE-ENHANCING SEQUENCE 1"/>
    <property type="match status" value="1"/>
</dbReference>
<dbReference type="OrthoDB" id="75169at2759"/>
<dbReference type="GeneID" id="34687725"/>
<dbReference type="HOGENOM" id="CLU_048756_0_0_1"/>
<dbReference type="PIRSF" id="PIRSF016184">
    <property type="entry name" value="PhzC_PhzF"/>
    <property type="match status" value="1"/>
</dbReference>
<dbReference type="RefSeq" id="XP_022630393.1">
    <property type="nucleotide sequence ID" value="XM_022775535.1"/>
</dbReference>
<sequence length="291" mass="32166">MSTRVPFKQVDVFTSCPYKGNPVAVVNCWDVEEKTIQQATLQNIANWTNLSETTFLFKPTDDQCDYKVRIFTPMMELPFAGHPTLGTCHAYLEFTGRQNVDKIYQQCGLGVIELSVLGKTISFKGAKAEVRQVQSDLARQYDTSLSTTFITQPLLLEVGPQWVVALVENAQTCFDMNVDMALLKETITKHKDATGLIVAGKYPGAEKYEMRAFAPTHGVPEDPVCGSGSLALARYLQELYGFTSNYAFEISQGGRLGRQGKISAQVLHAGRDITYHVGGECISVINGEFLL</sequence>
<dbReference type="GO" id="GO:0000785">
    <property type="term" value="C:chromatin"/>
    <property type="evidence" value="ECO:0007669"/>
    <property type="project" value="EnsemblFungi"/>
</dbReference>
<dbReference type="Proteomes" id="UP000054304">
    <property type="component" value="Unassembled WGS sequence"/>
</dbReference>
<evidence type="ECO:0000313" key="2">
    <source>
        <dbReference type="EMBL" id="CEP64183.1"/>
    </source>
</evidence>
<protein>
    <submittedName>
        <fullName evidence="2">LALA0S10e04324g1_1</fullName>
    </submittedName>
</protein>
<gene>
    <name evidence="2" type="ORF">LALA0_S10e04324g</name>
</gene>
<proteinExistence type="predicted"/>
<dbReference type="Gene3D" id="3.10.310.10">
    <property type="entry name" value="Diaminopimelate Epimerase, Chain A, domain 1"/>
    <property type="match status" value="2"/>
</dbReference>
<name>A0A0C7MW34_9SACH</name>
<dbReference type="SUPFAM" id="SSF54506">
    <property type="entry name" value="Diaminopimelate epimerase-like"/>
    <property type="match status" value="1"/>
</dbReference>
<dbReference type="STRING" id="1245769.A0A0C7MW34"/>
<dbReference type="GO" id="GO:0005737">
    <property type="term" value="C:cytoplasm"/>
    <property type="evidence" value="ECO:0007669"/>
    <property type="project" value="TreeGrafter"/>
</dbReference>
<evidence type="ECO:0000256" key="1">
    <source>
        <dbReference type="PIRSR" id="PIRSR016184-1"/>
    </source>
</evidence>
<dbReference type="GO" id="GO:0030968">
    <property type="term" value="P:endoplasmic reticulum unfolded protein response"/>
    <property type="evidence" value="ECO:0007669"/>
    <property type="project" value="EnsemblFungi"/>
</dbReference>
<dbReference type="NCBIfam" id="TIGR00654">
    <property type="entry name" value="PhzF_family"/>
    <property type="match status" value="1"/>
</dbReference>
<keyword evidence="3" id="KW-1185">Reference proteome</keyword>
<dbReference type="GO" id="GO:0016853">
    <property type="term" value="F:isomerase activity"/>
    <property type="evidence" value="ECO:0007669"/>
    <property type="project" value="TreeGrafter"/>
</dbReference>
<dbReference type="AlphaFoldDB" id="A0A0C7MW34"/>
<organism evidence="2 3">
    <name type="scientific">Lachancea lanzarotensis</name>
    <dbReference type="NCBI Taxonomy" id="1245769"/>
    <lineage>
        <taxon>Eukaryota</taxon>
        <taxon>Fungi</taxon>
        <taxon>Dikarya</taxon>
        <taxon>Ascomycota</taxon>
        <taxon>Saccharomycotina</taxon>
        <taxon>Saccharomycetes</taxon>
        <taxon>Saccharomycetales</taxon>
        <taxon>Saccharomycetaceae</taxon>
        <taxon>Lachancea</taxon>
    </lineage>
</organism>
<dbReference type="Pfam" id="PF02567">
    <property type="entry name" value="PhzC-PhzF"/>
    <property type="match status" value="1"/>
</dbReference>
<dbReference type="PANTHER" id="PTHR13774">
    <property type="entry name" value="PHENAZINE BIOSYNTHESIS PROTEIN"/>
    <property type="match status" value="1"/>
</dbReference>
<dbReference type="EMBL" id="LN736369">
    <property type="protein sequence ID" value="CEP64183.1"/>
    <property type="molecule type" value="Genomic_DNA"/>
</dbReference>
<accession>A0A0C7MW34</accession>
<evidence type="ECO:0000313" key="3">
    <source>
        <dbReference type="Proteomes" id="UP000054304"/>
    </source>
</evidence>
<feature type="active site" evidence="1">
    <location>
        <position position="52"/>
    </location>
</feature>